<evidence type="ECO:0000313" key="2">
    <source>
        <dbReference type="EMBL" id="EFX65991.1"/>
    </source>
</evidence>
<evidence type="ECO:0000256" key="1">
    <source>
        <dbReference type="SAM" id="MobiDB-lite"/>
    </source>
</evidence>
<dbReference type="Proteomes" id="UP000000305">
    <property type="component" value="Unassembled WGS sequence"/>
</dbReference>
<name>E9HQJ3_DAPPU</name>
<accession>E9HQJ3</accession>
<dbReference type="EMBL" id="GL732721">
    <property type="protein sequence ID" value="EFX65991.1"/>
    <property type="molecule type" value="Genomic_DNA"/>
</dbReference>
<protein>
    <submittedName>
        <fullName evidence="2">Uncharacterized protein</fullName>
    </submittedName>
</protein>
<proteinExistence type="predicted"/>
<organism evidence="2 3">
    <name type="scientific">Daphnia pulex</name>
    <name type="common">Water flea</name>
    <dbReference type="NCBI Taxonomy" id="6669"/>
    <lineage>
        <taxon>Eukaryota</taxon>
        <taxon>Metazoa</taxon>
        <taxon>Ecdysozoa</taxon>
        <taxon>Arthropoda</taxon>
        <taxon>Crustacea</taxon>
        <taxon>Branchiopoda</taxon>
        <taxon>Diplostraca</taxon>
        <taxon>Cladocera</taxon>
        <taxon>Anomopoda</taxon>
        <taxon>Daphniidae</taxon>
        <taxon>Daphnia</taxon>
    </lineage>
</organism>
<evidence type="ECO:0000313" key="3">
    <source>
        <dbReference type="Proteomes" id="UP000000305"/>
    </source>
</evidence>
<dbReference type="HOGENOM" id="CLU_1284447_0_0_1"/>
<dbReference type="InParanoid" id="E9HQJ3"/>
<sequence>MVVNWNVTWSDFSDCKGCILKAYRYTYKYCGGVLMTLSWHQPNEYVPKWTNENNISAGQLEETSLPDKEVMMVEDTEIPNQNLEVENSVGQLEENPFSDDEINNASIRGCVRRRLVSYSDEEDNLETATDNMGVSVKSQRPLPDDISVSKVTKITASDNGKPKVKSEEEEYGDEDKTEKYTVKVIEDRLEEMKKGKIGFYPYNVASDLEGYLQRV</sequence>
<dbReference type="AlphaFoldDB" id="E9HQJ3"/>
<gene>
    <name evidence="2" type="ORF">DAPPUDRAFT_116797</name>
</gene>
<reference evidence="2 3" key="1">
    <citation type="journal article" date="2011" name="Science">
        <title>The ecoresponsive genome of Daphnia pulex.</title>
        <authorList>
            <person name="Colbourne J.K."/>
            <person name="Pfrender M.E."/>
            <person name="Gilbert D."/>
            <person name="Thomas W.K."/>
            <person name="Tucker A."/>
            <person name="Oakley T.H."/>
            <person name="Tokishita S."/>
            <person name="Aerts A."/>
            <person name="Arnold G.J."/>
            <person name="Basu M.K."/>
            <person name="Bauer D.J."/>
            <person name="Caceres C.E."/>
            <person name="Carmel L."/>
            <person name="Casola C."/>
            <person name="Choi J.H."/>
            <person name="Detter J.C."/>
            <person name="Dong Q."/>
            <person name="Dusheyko S."/>
            <person name="Eads B.D."/>
            <person name="Frohlich T."/>
            <person name="Geiler-Samerotte K.A."/>
            <person name="Gerlach D."/>
            <person name="Hatcher P."/>
            <person name="Jogdeo S."/>
            <person name="Krijgsveld J."/>
            <person name="Kriventseva E.V."/>
            <person name="Kultz D."/>
            <person name="Laforsch C."/>
            <person name="Lindquist E."/>
            <person name="Lopez J."/>
            <person name="Manak J.R."/>
            <person name="Muller J."/>
            <person name="Pangilinan J."/>
            <person name="Patwardhan R.P."/>
            <person name="Pitluck S."/>
            <person name="Pritham E.J."/>
            <person name="Rechtsteiner A."/>
            <person name="Rho M."/>
            <person name="Rogozin I.B."/>
            <person name="Sakarya O."/>
            <person name="Salamov A."/>
            <person name="Schaack S."/>
            <person name="Shapiro H."/>
            <person name="Shiga Y."/>
            <person name="Skalitzky C."/>
            <person name="Smith Z."/>
            <person name="Souvorov A."/>
            <person name="Sung W."/>
            <person name="Tang Z."/>
            <person name="Tsuchiya D."/>
            <person name="Tu H."/>
            <person name="Vos H."/>
            <person name="Wang M."/>
            <person name="Wolf Y.I."/>
            <person name="Yamagata H."/>
            <person name="Yamada T."/>
            <person name="Ye Y."/>
            <person name="Shaw J.R."/>
            <person name="Andrews J."/>
            <person name="Crease T.J."/>
            <person name="Tang H."/>
            <person name="Lucas S.M."/>
            <person name="Robertson H.M."/>
            <person name="Bork P."/>
            <person name="Koonin E.V."/>
            <person name="Zdobnov E.M."/>
            <person name="Grigoriev I.V."/>
            <person name="Lynch M."/>
            <person name="Boore J.L."/>
        </authorList>
    </citation>
    <scope>NUCLEOTIDE SEQUENCE [LARGE SCALE GENOMIC DNA]</scope>
</reference>
<dbReference type="KEGG" id="dpx:DAPPUDRAFT_116797"/>
<keyword evidence="3" id="KW-1185">Reference proteome</keyword>
<feature type="region of interest" description="Disordered" evidence="1">
    <location>
        <begin position="154"/>
        <end position="176"/>
    </location>
</feature>